<dbReference type="Proteomes" id="UP001062846">
    <property type="component" value="Chromosome 13"/>
</dbReference>
<proteinExistence type="predicted"/>
<evidence type="ECO:0000313" key="1">
    <source>
        <dbReference type="EMBL" id="KAI8525819.1"/>
    </source>
</evidence>
<reference evidence="1" key="1">
    <citation type="submission" date="2022-02" db="EMBL/GenBank/DDBJ databases">
        <title>Plant Genome Project.</title>
        <authorList>
            <person name="Zhang R.-G."/>
        </authorList>
    </citation>
    <scope>NUCLEOTIDE SEQUENCE</scope>
    <source>
        <strain evidence="1">AT1</strain>
    </source>
</reference>
<name>A0ACC0LBW1_RHOML</name>
<gene>
    <name evidence="1" type="ORF">RHMOL_Rhmol13G0260300</name>
</gene>
<comment type="caution">
    <text evidence="1">The sequence shown here is derived from an EMBL/GenBank/DDBJ whole genome shotgun (WGS) entry which is preliminary data.</text>
</comment>
<evidence type="ECO:0000313" key="2">
    <source>
        <dbReference type="Proteomes" id="UP001062846"/>
    </source>
</evidence>
<dbReference type="EMBL" id="CM046400">
    <property type="protein sequence ID" value="KAI8525819.1"/>
    <property type="molecule type" value="Genomic_DNA"/>
</dbReference>
<keyword evidence="2" id="KW-1185">Reference proteome</keyword>
<sequence>MSSLARRAVISWKSEAVYIKLQIVYLKDDEYYCGLTKRMMFLVDDEECVKEMQEPVFAERLAKLLMMSSNRRLNVMTHEDQRVEEIFWISR</sequence>
<protein>
    <submittedName>
        <fullName evidence="1">Uncharacterized protein</fullName>
    </submittedName>
</protein>
<organism evidence="1 2">
    <name type="scientific">Rhododendron molle</name>
    <name type="common">Chinese azalea</name>
    <name type="synonym">Azalea mollis</name>
    <dbReference type="NCBI Taxonomy" id="49168"/>
    <lineage>
        <taxon>Eukaryota</taxon>
        <taxon>Viridiplantae</taxon>
        <taxon>Streptophyta</taxon>
        <taxon>Embryophyta</taxon>
        <taxon>Tracheophyta</taxon>
        <taxon>Spermatophyta</taxon>
        <taxon>Magnoliopsida</taxon>
        <taxon>eudicotyledons</taxon>
        <taxon>Gunneridae</taxon>
        <taxon>Pentapetalae</taxon>
        <taxon>asterids</taxon>
        <taxon>Ericales</taxon>
        <taxon>Ericaceae</taxon>
        <taxon>Ericoideae</taxon>
        <taxon>Rhodoreae</taxon>
        <taxon>Rhododendron</taxon>
    </lineage>
</organism>
<accession>A0ACC0LBW1</accession>